<evidence type="ECO:0000313" key="3">
    <source>
        <dbReference type="Proteomes" id="UP000822688"/>
    </source>
</evidence>
<sequence length="96" mass="10606">MLTTRGSTILLALMMGFMTLITSEAQPQLRSCCQVPEFGRRQCCFEHPEDRCCGRGGHQTPPPPFNRQHCCDSPDIRNCCMSGPPSAIDSCCLDPD</sequence>
<gene>
    <name evidence="2" type="ORF">KC19_6G082000</name>
</gene>
<feature type="chain" id="PRO_5035773520" evidence="1">
    <location>
        <begin position="26"/>
        <end position="96"/>
    </location>
</feature>
<evidence type="ECO:0000256" key="1">
    <source>
        <dbReference type="SAM" id="SignalP"/>
    </source>
</evidence>
<keyword evidence="1" id="KW-0732">Signal</keyword>
<dbReference type="AlphaFoldDB" id="A0A8T0HFA4"/>
<feature type="signal peptide" evidence="1">
    <location>
        <begin position="1"/>
        <end position="25"/>
    </location>
</feature>
<organism evidence="2 3">
    <name type="scientific">Ceratodon purpureus</name>
    <name type="common">Fire moss</name>
    <name type="synonym">Dicranum purpureum</name>
    <dbReference type="NCBI Taxonomy" id="3225"/>
    <lineage>
        <taxon>Eukaryota</taxon>
        <taxon>Viridiplantae</taxon>
        <taxon>Streptophyta</taxon>
        <taxon>Embryophyta</taxon>
        <taxon>Bryophyta</taxon>
        <taxon>Bryophytina</taxon>
        <taxon>Bryopsida</taxon>
        <taxon>Dicranidae</taxon>
        <taxon>Pseudoditrichales</taxon>
        <taxon>Ditrichaceae</taxon>
        <taxon>Ceratodon</taxon>
    </lineage>
</organism>
<name>A0A8T0HFA4_CERPU</name>
<keyword evidence="3" id="KW-1185">Reference proteome</keyword>
<comment type="caution">
    <text evidence="2">The sequence shown here is derived from an EMBL/GenBank/DDBJ whole genome shotgun (WGS) entry which is preliminary data.</text>
</comment>
<dbReference type="Proteomes" id="UP000822688">
    <property type="component" value="Chromosome 6"/>
</dbReference>
<protein>
    <submittedName>
        <fullName evidence="2">Uncharacterized protein</fullName>
    </submittedName>
</protein>
<proteinExistence type="predicted"/>
<accession>A0A8T0HFA4</accession>
<dbReference type="EMBL" id="CM026427">
    <property type="protein sequence ID" value="KAG0569307.1"/>
    <property type="molecule type" value="Genomic_DNA"/>
</dbReference>
<reference evidence="2 3" key="1">
    <citation type="submission" date="2020-06" db="EMBL/GenBank/DDBJ databases">
        <title>WGS assembly of Ceratodon purpureus strain R40.</title>
        <authorList>
            <person name="Carey S.B."/>
            <person name="Jenkins J."/>
            <person name="Shu S."/>
            <person name="Lovell J.T."/>
            <person name="Sreedasyam A."/>
            <person name="Maumus F."/>
            <person name="Tiley G.P."/>
            <person name="Fernandez-Pozo N."/>
            <person name="Barry K."/>
            <person name="Chen C."/>
            <person name="Wang M."/>
            <person name="Lipzen A."/>
            <person name="Daum C."/>
            <person name="Saski C.A."/>
            <person name="Payton A.C."/>
            <person name="Mcbreen J.C."/>
            <person name="Conrad R.E."/>
            <person name="Kollar L.M."/>
            <person name="Olsson S."/>
            <person name="Huttunen S."/>
            <person name="Landis J.B."/>
            <person name="Wickett N.J."/>
            <person name="Johnson M.G."/>
            <person name="Rensing S.A."/>
            <person name="Grimwood J."/>
            <person name="Schmutz J."/>
            <person name="Mcdaniel S.F."/>
        </authorList>
    </citation>
    <scope>NUCLEOTIDE SEQUENCE [LARGE SCALE GENOMIC DNA]</scope>
    <source>
        <strain evidence="2 3">R40</strain>
    </source>
</reference>
<evidence type="ECO:0000313" key="2">
    <source>
        <dbReference type="EMBL" id="KAG0569307.1"/>
    </source>
</evidence>